<gene>
    <name evidence="1" type="ORF">FA95DRAFT_1500285</name>
</gene>
<evidence type="ECO:0000313" key="2">
    <source>
        <dbReference type="Proteomes" id="UP000814033"/>
    </source>
</evidence>
<keyword evidence="2" id="KW-1185">Reference proteome</keyword>
<evidence type="ECO:0000313" key="1">
    <source>
        <dbReference type="EMBL" id="KAI0042260.1"/>
    </source>
</evidence>
<protein>
    <submittedName>
        <fullName evidence="1">Multicopper oxidase</fullName>
    </submittedName>
</protein>
<dbReference type="EMBL" id="MU276075">
    <property type="protein sequence ID" value="KAI0042260.1"/>
    <property type="molecule type" value="Genomic_DNA"/>
</dbReference>
<sequence length="172" mass="18316">SFTPPSVPVLLQILNGTSNASDLLPSGSIYGLQLNKVVEITIPGGAGGGPHPVHLHGHAFYVVRSAGNATYNWDNPVIRDVVSIGTTSSDQTTIRFVTDNPGPWFLHCHIDWHLNKGFAVVFAEDTGDVTTTDPPPGRFPGSVAAVLPTDDHSSLPDAWKALCPDYDTFISS</sequence>
<proteinExistence type="predicted"/>
<dbReference type="Proteomes" id="UP000814033">
    <property type="component" value="Unassembled WGS sequence"/>
</dbReference>
<comment type="caution">
    <text evidence="1">The sequence shown here is derived from an EMBL/GenBank/DDBJ whole genome shotgun (WGS) entry which is preliminary data.</text>
</comment>
<feature type="non-terminal residue" evidence="1">
    <location>
        <position position="1"/>
    </location>
</feature>
<accession>A0ACB8RE26</accession>
<name>A0ACB8RE26_9AGAM</name>
<organism evidence="1 2">
    <name type="scientific">Auriscalpium vulgare</name>
    <dbReference type="NCBI Taxonomy" id="40419"/>
    <lineage>
        <taxon>Eukaryota</taxon>
        <taxon>Fungi</taxon>
        <taxon>Dikarya</taxon>
        <taxon>Basidiomycota</taxon>
        <taxon>Agaricomycotina</taxon>
        <taxon>Agaricomycetes</taxon>
        <taxon>Russulales</taxon>
        <taxon>Auriscalpiaceae</taxon>
        <taxon>Auriscalpium</taxon>
    </lineage>
</organism>
<reference evidence="1" key="2">
    <citation type="journal article" date="2022" name="New Phytol.">
        <title>Evolutionary transition to the ectomycorrhizal habit in the genomes of a hyperdiverse lineage of mushroom-forming fungi.</title>
        <authorList>
            <person name="Looney B."/>
            <person name="Miyauchi S."/>
            <person name="Morin E."/>
            <person name="Drula E."/>
            <person name="Courty P.E."/>
            <person name="Kohler A."/>
            <person name="Kuo A."/>
            <person name="LaButti K."/>
            <person name="Pangilinan J."/>
            <person name="Lipzen A."/>
            <person name="Riley R."/>
            <person name="Andreopoulos W."/>
            <person name="He G."/>
            <person name="Johnson J."/>
            <person name="Nolan M."/>
            <person name="Tritt A."/>
            <person name="Barry K.W."/>
            <person name="Grigoriev I.V."/>
            <person name="Nagy L.G."/>
            <person name="Hibbett D."/>
            <person name="Henrissat B."/>
            <person name="Matheny P.B."/>
            <person name="Labbe J."/>
            <person name="Martin F.M."/>
        </authorList>
    </citation>
    <scope>NUCLEOTIDE SEQUENCE</scope>
    <source>
        <strain evidence="1">FP105234-sp</strain>
    </source>
</reference>
<reference evidence="1" key="1">
    <citation type="submission" date="2021-02" db="EMBL/GenBank/DDBJ databases">
        <authorList>
            <consortium name="DOE Joint Genome Institute"/>
            <person name="Ahrendt S."/>
            <person name="Looney B.P."/>
            <person name="Miyauchi S."/>
            <person name="Morin E."/>
            <person name="Drula E."/>
            <person name="Courty P.E."/>
            <person name="Chicoki N."/>
            <person name="Fauchery L."/>
            <person name="Kohler A."/>
            <person name="Kuo A."/>
            <person name="Labutti K."/>
            <person name="Pangilinan J."/>
            <person name="Lipzen A."/>
            <person name="Riley R."/>
            <person name="Andreopoulos W."/>
            <person name="He G."/>
            <person name="Johnson J."/>
            <person name="Barry K.W."/>
            <person name="Grigoriev I.V."/>
            <person name="Nagy L."/>
            <person name="Hibbett D."/>
            <person name="Henrissat B."/>
            <person name="Matheny P.B."/>
            <person name="Labbe J."/>
            <person name="Martin F."/>
        </authorList>
    </citation>
    <scope>NUCLEOTIDE SEQUENCE</scope>
    <source>
        <strain evidence="1">FP105234-sp</strain>
    </source>
</reference>